<organism evidence="1 2">
    <name type="scientific">Kluyvera sichuanensis</name>
    <dbReference type="NCBI Taxonomy" id="2725494"/>
    <lineage>
        <taxon>Bacteria</taxon>
        <taxon>Pseudomonadati</taxon>
        <taxon>Pseudomonadota</taxon>
        <taxon>Gammaproteobacteria</taxon>
        <taxon>Enterobacterales</taxon>
        <taxon>Enterobacteriaceae</taxon>
        <taxon>Kluyvera</taxon>
    </lineage>
</organism>
<evidence type="ECO:0000313" key="1">
    <source>
        <dbReference type="EMBL" id="MBC1184861.1"/>
    </source>
</evidence>
<dbReference type="InterPro" id="IPR009387">
    <property type="entry name" value="HigB-2"/>
</dbReference>
<dbReference type="RefSeq" id="WP_185666661.1">
    <property type="nucleotide sequence ID" value="NZ_JABBJF010000002.1"/>
</dbReference>
<dbReference type="Pfam" id="PF06296">
    <property type="entry name" value="RelE"/>
    <property type="match status" value="1"/>
</dbReference>
<name>A0ABR6RP09_9ENTR</name>
<protein>
    <submittedName>
        <fullName evidence="1">Type II toxin-antitoxin system RelE/ParE family toxin</fullName>
    </submittedName>
</protein>
<dbReference type="EMBL" id="JABBJF010000002">
    <property type="protein sequence ID" value="MBC1184861.1"/>
    <property type="molecule type" value="Genomic_DNA"/>
</dbReference>
<dbReference type="Proteomes" id="UP000607331">
    <property type="component" value="Unassembled WGS sequence"/>
</dbReference>
<keyword evidence="2" id="KW-1185">Reference proteome</keyword>
<accession>A0ABR6RP09</accession>
<proteinExistence type="predicted"/>
<dbReference type="PIRSF" id="PIRSF018634">
    <property type="entry name" value="UCP018634"/>
    <property type="match status" value="1"/>
</dbReference>
<comment type="caution">
    <text evidence="1">The sequence shown here is derived from an EMBL/GenBank/DDBJ whole genome shotgun (WGS) entry which is preliminary data.</text>
</comment>
<sequence length="126" mass="14077">MAIYKAKRFNQNTKKLGITDDVLLKAAEDIKQGVWEANLGGGVIKKRLPLQQGKSGGARTVIFFKYDRHIFFYDGWAKNSVSSGNDKEIEDDELIAYRKLASAFLAFTDTDIAKLLATGFLVEVDK</sequence>
<evidence type="ECO:0000313" key="2">
    <source>
        <dbReference type="Proteomes" id="UP000607331"/>
    </source>
</evidence>
<gene>
    <name evidence="1" type="ORF">HII27_03940</name>
</gene>
<reference evidence="1 2" key="1">
    <citation type="submission" date="2020-04" db="EMBL/GenBank/DDBJ databases">
        <title>The draft genome of Kluyvera sichuanensis strain SCKS090646.</title>
        <authorList>
            <person name="Wei L."/>
            <person name="Liu L."/>
            <person name="Feng Y."/>
            <person name="Zong Z."/>
        </authorList>
    </citation>
    <scope>NUCLEOTIDE SEQUENCE [LARGE SCALE GENOMIC DNA]</scope>
    <source>
        <strain evidence="1 2">090646</strain>
    </source>
</reference>